<dbReference type="InterPro" id="IPR013078">
    <property type="entry name" value="His_Pase_superF_clade-1"/>
</dbReference>
<gene>
    <name evidence="3" type="ORF">ACFFJ8_23150</name>
</gene>
<proteinExistence type="predicted"/>
<dbReference type="CDD" id="cd07067">
    <property type="entry name" value="HP_PGM_like"/>
    <property type="match status" value="1"/>
</dbReference>
<dbReference type="InterPro" id="IPR001345">
    <property type="entry name" value="PG/BPGM_mutase_AS"/>
</dbReference>
<organism evidence="3 4">
    <name type="scientific">Paenibacillus mendelii</name>
    <dbReference type="NCBI Taxonomy" id="206163"/>
    <lineage>
        <taxon>Bacteria</taxon>
        <taxon>Bacillati</taxon>
        <taxon>Bacillota</taxon>
        <taxon>Bacilli</taxon>
        <taxon>Bacillales</taxon>
        <taxon>Paenibacillaceae</taxon>
        <taxon>Paenibacillus</taxon>
    </lineage>
</organism>
<keyword evidence="4" id="KW-1185">Reference proteome</keyword>
<sequence length="206" mass="22932">MELILVRHGQSEGNISTVDMPDPPLTALGRQQALSVSRAVAALQPDVLAASPLHRALQTATPTARQLGLPIEVWKNACEVRTGPHYVGPSIEAMCVSFPEAVFGEDMEAEGWQYTSDPDLYEARRRADRLLLALQERYSGKRLAIFLHGTLNQMLLQSILGMPTFEKIQIHQPNGCIHRIFFRENQLFVHSIADITHLIQDGITLS</sequence>
<dbReference type="PANTHER" id="PTHR48100">
    <property type="entry name" value="BROAD-SPECIFICITY PHOSPHATASE YOR283W-RELATED"/>
    <property type="match status" value="1"/>
</dbReference>
<keyword evidence="1" id="KW-0324">Glycolysis</keyword>
<name>A0ABV6JEB1_9BACL</name>
<dbReference type="SUPFAM" id="SSF53254">
    <property type="entry name" value="Phosphoglycerate mutase-like"/>
    <property type="match status" value="1"/>
</dbReference>
<dbReference type="Proteomes" id="UP001589818">
    <property type="component" value="Unassembled WGS sequence"/>
</dbReference>
<accession>A0ABV6JEB1</accession>
<keyword evidence="2" id="KW-0413">Isomerase</keyword>
<dbReference type="SMART" id="SM00855">
    <property type="entry name" value="PGAM"/>
    <property type="match status" value="1"/>
</dbReference>
<dbReference type="Gene3D" id="3.40.50.1240">
    <property type="entry name" value="Phosphoglycerate mutase-like"/>
    <property type="match status" value="1"/>
</dbReference>
<evidence type="ECO:0000313" key="3">
    <source>
        <dbReference type="EMBL" id="MFC0394251.1"/>
    </source>
</evidence>
<evidence type="ECO:0000256" key="2">
    <source>
        <dbReference type="ARBA" id="ARBA00023235"/>
    </source>
</evidence>
<reference evidence="3 4" key="1">
    <citation type="submission" date="2024-09" db="EMBL/GenBank/DDBJ databases">
        <authorList>
            <person name="Sun Q."/>
            <person name="Mori K."/>
        </authorList>
    </citation>
    <scope>NUCLEOTIDE SEQUENCE [LARGE SCALE GENOMIC DNA]</scope>
    <source>
        <strain evidence="3 4">CCM 4839</strain>
    </source>
</reference>
<dbReference type="PROSITE" id="PS00175">
    <property type="entry name" value="PG_MUTASE"/>
    <property type="match status" value="1"/>
</dbReference>
<protein>
    <submittedName>
        <fullName evidence="3">Histidine phosphatase family protein</fullName>
    </submittedName>
</protein>
<dbReference type="RefSeq" id="WP_204815409.1">
    <property type="nucleotide sequence ID" value="NZ_JANHOF010000001.1"/>
</dbReference>
<dbReference type="EMBL" id="JBHLVF010000041">
    <property type="protein sequence ID" value="MFC0394251.1"/>
    <property type="molecule type" value="Genomic_DNA"/>
</dbReference>
<dbReference type="InterPro" id="IPR050275">
    <property type="entry name" value="PGM_Phosphatase"/>
</dbReference>
<dbReference type="InterPro" id="IPR029033">
    <property type="entry name" value="His_PPase_superfam"/>
</dbReference>
<comment type="caution">
    <text evidence="3">The sequence shown here is derived from an EMBL/GenBank/DDBJ whole genome shotgun (WGS) entry which is preliminary data.</text>
</comment>
<dbReference type="Pfam" id="PF00300">
    <property type="entry name" value="His_Phos_1"/>
    <property type="match status" value="1"/>
</dbReference>
<dbReference type="PANTHER" id="PTHR48100:SF1">
    <property type="entry name" value="HISTIDINE PHOSPHATASE FAMILY PROTEIN-RELATED"/>
    <property type="match status" value="1"/>
</dbReference>
<evidence type="ECO:0000313" key="4">
    <source>
        <dbReference type="Proteomes" id="UP001589818"/>
    </source>
</evidence>
<evidence type="ECO:0000256" key="1">
    <source>
        <dbReference type="ARBA" id="ARBA00023152"/>
    </source>
</evidence>